<keyword evidence="4" id="KW-0963">Cytoplasm</keyword>
<comment type="function">
    <text evidence="4">Nucleoside triphosphate pyrophosphatase. May have a dual role in cell division arrest and in preventing the incorporation of modified nucleotides into cellular nucleic acids.</text>
</comment>
<dbReference type="HAMAP" id="MF_00528">
    <property type="entry name" value="Maf"/>
    <property type="match status" value="1"/>
</dbReference>
<dbReference type="Pfam" id="PF02545">
    <property type="entry name" value="Maf"/>
    <property type="match status" value="1"/>
</dbReference>
<dbReference type="PIRSF" id="PIRSF006305">
    <property type="entry name" value="Maf"/>
    <property type="match status" value="1"/>
</dbReference>
<dbReference type="EC" id="3.6.1.9" evidence="4"/>
<dbReference type="PANTHER" id="PTHR43213:SF5">
    <property type="entry name" value="BIFUNCTIONAL DTTP_UTP PYROPHOSPHATASE_METHYLTRANSFERASE PROTEIN-RELATED"/>
    <property type="match status" value="1"/>
</dbReference>
<feature type="active site" description="Proton acceptor" evidence="4">
    <location>
        <position position="90"/>
    </location>
</feature>
<accession>A0A917Q7M0</accession>
<dbReference type="InterPro" id="IPR003697">
    <property type="entry name" value="Maf-like"/>
</dbReference>
<protein>
    <recommendedName>
        <fullName evidence="4">Nucleoside triphosphate pyrophosphatase</fullName>
        <ecNumber evidence="4">3.6.1.9</ecNumber>
    </recommendedName>
    <alternativeName>
        <fullName evidence="4">Nucleotide pyrophosphatase</fullName>
        <shortName evidence="4">Nucleotide PPase</shortName>
    </alternativeName>
</protein>
<comment type="cofactor">
    <cofactor evidence="1 4">
        <name>a divalent metal cation</name>
        <dbReference type="ChEBI" id="CHEBI:60240"/>
    </cofactor>
</comment>
<dbReference type="GO" id="GO:0009117">
    <property type="term" value="P:nucleotide metabolic process"/>
    <property type="evidence" value="ECO:0007669"/>
    <property type="project" value="UniProtKB-KW"/>
</dbReference>
<dbReference type="Gene3D" id="3.90.950.10">
    <property type="match status" value="1"/>
</dbReference>
<comment type="catalytic activity">
    <reaction evidence="4">
        <text>a ribonucleoside 5'-triphosphate + H2O = a ribonucleoside 5'-phosphate + diphosphate + H(+)</text>
        <dbReference type="Rhea" id="RHEA:23996"/>
        <dbReference type="ChEBI" id="CHEBI:15377"/>
        <dbReference type="ChEBI" id="CHEBI:15378"/>
        <dbReference type="ChEBI" id="CHEBI:33019"/>
        <dbReference type="ChEBI" id="CHEBI:58043"/>
        <dbReference type="ChEBI" id="CHEBI:61557"/>
        <dbReference type="EC" id="3.6.1.9"/>
    </reaction>
</comment>
<dbReference type="GO" id="GO:0005737">
    <property type="term" value="C:cytoplasm"/>
    <property type="evidence" value="ECO:0007669"/>
    <property type="project" value="UniProtKB-SubCell"/>
</dbReference>
<comment type="catalytic activity">
    <reaction evidence="4">
        <text>a 2'-deoxyribonucleoside 5'-triphosphate + H2O = a 2'-deoxyribonucleoside 5'-phosphate + diphosphate + H(+)</text>
        <dbReference type="Rhea" id="RHEA:44644"/>
        <dbReference type="ChEBI" id="CHEBI:15377"/>
        <dbReference type="ChEBI" id="CHEBI:15378"/>
        <dbReference type="ChEBI" id="CHEBI:33019"/>
        <dbReference type="ChEBI" id="CHEBI:61560"/>
        <dbReference type="ChEBI" id="CHEBI:65317"/>
        <dbReference type="EC" id="3.6.1.9"/>
    </reaction>
</comment>
<comment type="similarity">
    <text evidence="4">Belongs to the Maf family.</text>
</comment>
<comment type="caution">
    <text evidence="5">The sequence shown here is derived from an EMBL/GenBank/DDBJ whole genome shotgun (WGS) entry which is preliminary data.</text>
</comment>
<proteinExistence type="inferred from homology"/>
<sequence length="213" mass="22408">MNAPSPSPDAALWREPAPLVLASTSATRRALLAATALPFETARPEVDERAIEARALADGASPEALAVLLAREKARAVSRTRPRSLVIGADQTLALERRLFHKPTSREAANEQIAALAGRRHALHSGVALARDGEIVCDLLASAHLTMRPLDEAAIALYLDLAGDVVTTSVGGYQLEGVGAHLFETVEGDHATILGLPIFPLLAALRDLGALAL</sequence>
<dbReference type="EMBL" id="BMMF01000005">
    <property type="protein sequence ID" value="GGK34496.1"/>
    <property type="molecule type" value="Genomic_DNA"/>
</dbReference>
<keyword evidence="6" id="KW-1185">Reference proteome</keyword>
<dbReference type="PANTHER" id="PTHR43213">
    <property type="entry name" value="BIFUNCTIONAL DTTP/UTP PYROPHOSPHATASE/METHYLTRANSFERASE PROTEIN-RELATED"/>
    <property type="match status" value="1"/>
</dbReference>
<gene>
    <name evidence="5" type="ORF">GCM10011322_21530</name>
</gene>
<dbReference type="InterPro" id="IPR029001">
    <property type="entry name" value="ITPase-like_fam"/>
</dbReference>
<dbReference type="GO" id="GO:0047429">
    <property type="term" value="F:nucleoside triphosphate diphosphatase activity"/>
    <property type="evidence" value="ECO:0007669"/>
    <property type="project" value="UniProtKB-EC"/>
</dbReference>
<keyword evidence="3 4" id="KW-0546">Nucleotide metabolism</keyword>
<dbReference type="SUPFAM" id="SSF52972">
    <property type="entry name" value="ITPase-like"/>
    <property type="match status" value="1"/>
</dbReference>
<dbReference type="CDD" id="cd00555">
    <property type="entry name" value="Maf"/>
    <property type="match status" value="1"/>
</dbReference>
<dbReference type="Proteomes" id="UP000600449">
    <property type="component" value="Unassembled WGS sequence"/>
</dbReference>
<comment type="caution">
    <text evidence="4">Lacks conserved residue(s) required for the propagation of feature annotation.</text>
</comment>
<dbReference type="AlphaFoldDB" id="A0A917Q7M0"/>
<evidence type="ECO:0000256" key="1">
    <source>
        <dbReference type="ARBA" id="ARBA00001968"/>
    </source>
</evidence>
<evidence type="ECO:0000256" key="3">
    <source>
        <dbReference type="ARBA" id="ARBA00023080"/>
    </source>
</evidence>
<comment type="subcellular location">
    <subcellularLocation>
        <location evidence="4">Cytoplasm</location>
    </subcellularLocation>
</comment>
<evidence type="ECO:0000313" key="6">
    <source>
        <dbReference type="Proteomes" id="UP000600449"/>
    </source>
</evidence>
<evidence type="ECO:0000256" key="4">
    <source>
        <dbReference type="HAMAP-Rule" id="MF_00528"/>
    </source>
</evidence>
<dbReference type="RefSeq" id="WP_188912608.1">
    <property type="nucleotide sequence ID" value="NZ_BMMF01000005.1"/>
</dbReference>
<evidence type="ECO:0000313" key="5">
    <source>
        <dbReference type="EMBL" id="GGK34496.1"/>
    </source>
</evidence>
<reference evidence="5 6" key="1">
    <citation type="journal article" date="2014" name="Int. J. Syst. Evol. Microbiol.">
        <title>Complete genome sequence of Corynebacterium casei LMG S-19264T (=DSM 44701T), isolated from a smear-ripened cheese.</title>
        <authorList>
            <consortium name="US DOE Joint Genome Institute (JGI-PGF)"/>
            <person name="Walter F."/>
            <person name="Albersmeier A."/>
            <person name="Kalinowski J."/>
            <person name="Ruckert C."/>
        </authorList>
    </citation>
    <scope>NUCLEOTIDE SEQUENCE [LARGE SCALE GENOMIC DNA]</scope>
    <source>
        <strain evidence="5 6">CGMCC 1.9161</strain>
    </source>
</reference>
<keyword evidence="2 4" id="KW-0378">Hydrolase</keyword>
<name>A0A917Q7M0_9HYPH</name>
<organism evidence="5 6">
    <name type="scientific">Salinarimonas ramus</name>
    <dbReference type="NCBI Taxonomy" id="690164"/>
    <lineage>
        <taxon>Bacteria</taxon>
        <taxon>Pseudomonadati</taxon>
        <taxon>Pseudomonadota</taxon>
        <taxon>Alphaproteobacteria</taxon>
        <taxon>Hyphomicrobiales</taxon>
        <taxon>Salinarimonadaceae</taxon>
        <taxon>Salinarimonas</taxon>
    </lineage>
</organism>
<evidence type="ECO:0000256" key="2">
    <source>
        <dbReference type="ARBA" id="ARBA00022801"/>
    </source>
</evidence>